<protein>
    <submittedName>
        <fullName evidence="4">Uncharacterized protein</fullName>
    </submittedName>
</protein>
<accession>A0A5C5ZYZ7</accession>
<gene>
    <name evidence="4" type="ORF">Pla108_42220</name>
</gene>
<keyword evidence="5" id="KW-1185">Reference proteome</keyword>
<dbReference type="Proteomes" id="UP000317421">
    <property type="component" value="Unassembled WGS sequence"/>
</dbReference>
<keyword evidence="2" id="KW-1133">Transmembrane helix</keyword>
<reference evidence="4 5" key="1">
    <citation type="submission" date="2019-02" db="EMBL/GenBank/DDBJ databases">
        <title>Deep-cultivation of Planctomycetes and their phenomic and genomic characterization uncovers novel biology.</title>
        <authorList>
            <person name="Wiegand S."/>
            <person name="Jogler M."/>
            <person name="Boedeker C."/>
            <person name="Pinto D."/>
            <person name="Vollmers J."/>
            <person name="Rivas-Marin E."/>
            <person name="Kohn T."/>
            <person name="Peeters S.H."/>
            <person name="Heuer A."/>
            <person name="Rast P."/>
            <person name="Oberbeckmann S."/>
            <person name="Bunk B."/>
            <person name="Jeske O."/>
            <person name="Meyerdierks A."/>
            <person name="Storesund J.E."/>
            <person name="Kallscheuer N."/>
            <person name="Luecker S."/>
            <person name="Lage O.M."/>
            <person name="Pohl T."/>
            <person name="Merkel B.J."/>
            <person name="Hornburger P."/>
            <person name="Mueller R.-W."/>
            <person name="Bruemmer F."/>
            <person name="Labrenz M."/>
            <person name="Spormann A.M."/>
            <person name="Op Den Camp H."/>
            <person name="Overmann J."/>
            <person name="Amann R."/>
            <person name="Jetten M.S.M."/>
            <person name="Mascher T."/>
            <person name="Medema M.H."/>
            <person name="Devos D.P."/>
            <person name="Kaster A.-K."/>
            <person name="Ovreas L."/>
            <person name="Rohde M."/>
            <person name="Galperin M.Y."/>
            <person name="Jogler C."/>
        </authorList>
    </citation>
    <scope>NUCLEOTIDE SEQUENCE [LARGE SCALE GENOMIC DNA]</scope>
    <source>
        <strain evidence="4 5">Pla108</strain>
    </source>
</reference>
<dbReference type="EMBL" id="SJPR01000018">
    <property type="protein sequence ID" value="TWT91533.1"/>
    <property type="molecule type" value="Genomic_DNA"/>
</dbReference>
<evidence type="ECO:0000256" key="3">
    <source>
        <dbReference type="SAM" id="SignalP"/>
    </source>
</evidence>
<name>A0A5C5ZYZ7_9BACT</name>
<proteinExistence type="predicted"/>
<organism evidence="4 5">
    <name type="scientific">Botrimarina colliarenosi</name>
    <dbReference type="NCBI Taxonomy" id="2528001"/>
    <lineage>
        <taxon>Bacteria</taxon>
        <taxon>Pseudomonadati</taxon>
        <taxon>Planctomycetota</taxon>
        <taxon>Planctomycetia</taxon>
        <taxon>Pirellulales</taxon>
        <taxon>Lacipirellulaceae</taxon>
        <taxon>Botrimarina</taxon>
    </lineage>
</organism>
<comment type="caution">
    <text evidence="4">The sequence shown here is derived from an EMBL/GenBank/DDBJ whole genome shotgun (WGS) entry which is preliminary data.</text>
</comment>
<keyword evidence="2" id="KW-0472">Membrane</keyword>
<keyword evidence="2" id="KW-0812">Transmembrane</keyword>
<evidence type="ECO:0000256" key="1">
    <source>
        <dbReference type="SAM" id="MobiDB-lite"/>
    </source>
</evidence>
<feature type="chain" id="PRO_5022703909" evidence="3">
    <location>
        <begin position="23"/>
        <end position="281"/>
    </location>
</feature>
<evidence type="ECO:0000256" key="2">
    <source>
        <dbReference type="SAM" id="Phobius"/>
    </source>
</evidence>
<feature type="region of interest" description="Disordered" evidence="1">
    <location>
        <begin position="25"/>
        <end position="55"/>
    </location>
</feature>
<feature type="transmembrane region" description="Helical" evidence="2">
    <location>
        <begin position="75"/>
        <end position="97"/>
    </location>
</feature>
<sequence precursor="true">MCRVTSHLLTALLALSTHDAPADSVAHSLASSPSGAARSPDVASSEIETSVLDAQPPAADRVEAEVPPLELSDHLATIFGTLLALTIAITTYARFLASRNKSHLARYGPPDWAVALKSVQWPPFNHSDGNIPLVDVTPETQPRLLELVSHTIQQFDPDVPNHPAWHDGGESILHVQHIQEQSATVNFKVTPPRGIPLLLRYHKRLSNTRFQPTRDWSMQSSLATVLQLQESVADAGHSLFEYAEYMRPIRRRHSDGRKVLELPSESLSSPLIYGPPRVGSA</sequence>
<feature type="signal peptide" evidence="3">
    <location>
        <begin position="1"/>
        <end position="22"/>
    </location>
</feature>
<evidence type="ECO:0000313" key="5">
    <source>
        <dbReference type="Proteomes" id="UP000317421"/>
    </source>
</evidence>
<keyword evidence="3" id="KW-0732">Signal</keyword>
<evidence type="ECO:0000313" key="4">
    <source>
        <dbReference type="EMBL" id="TWT91533.1"/>
    </source>
</evidence>
<dbReference type="AlphaFoldDB" id="A0A5C5ZYZ7"/>